<protein>
    <submittedName>
        <fullName evidence="1">Uncharacterized protein</fullName>
    </submittedName>
</protein>
<comment type="caution">
    <text evidence="1">The sequence shown here is derived from an EMBL/GenBank/DDBJ whole genome shotgun (WGS) entry which is preliminary data.</text>
</comment>
<evidence type="ECO:0000313" key="2">
    <source>
        <dbReference type="Proteomes" id="UP000887116"/>
    </source>
</evidence>
<sequence length="105" mass="12260">MADFKDIRCCSGLCIETASTEIAVSGCKERLFPRYYEARIVPQKHRSEDSLWLQGNVIMFRLSWKIAINDYMKSLEANDCQFIFISDYVDVEKKLRDKKIVGRVD</sequence>
<reference evidence="1" key="1">
    <citation type="submission" date="2020-07" db="EMBL/GenBank/DDBJ databases">
        <title>Multicomponent nature underlies the extraordinary mechanical properties of spider dragline silk.</title>
        <authorList>
            <person name="Kono N."/>
            <person name="Nakamura H."/>
            <person name="Mori M."/>
            <person name="Yoshida Y."/>
            <person name="Ohtoshi R."/>
            <person name="Malay A.D."/>
            <person name="Moran D.A.P."/>
            <person name="Tomita M."/>
            <person name="Numata K."/>
            <person name="Arakawa K."/>
        </authorList>
    </citation>
    <scope>NUCLEOTIDE SEQUENCE</scope>
</reference>
<dbReference type="EMBL" id="BMAO01033682">
    <property type="protein sequence ID" value="GFQ91091.1"/>
    <property type="molecule type" value="Genomic_DNA"/>
</dbReference>
<name>A0A8X6FXJ3_TRICU</name>
<proteinExistence type="predicted"/>
<dbReference type="Proteomes" id="UP000887116">
    <property type="component" value="Unassembled WGS sequence"/>
</dbReference>
<dbReference type="AlphaFoldDB" id="A0A8X6FXJ3"/>
<keyword evidence="2" id="KW-1185">Reference proteome</keyword>
<gene>
    <name evidence="1" type="ORF">TNCT_542701</name>
</gene>
<organism evidence="1 2">
    <name type="scientific">Trichonephila clavata</name>
    <name type="common">Joro spider</name>
    <name type="synonym">Nephila clavata</name>
    <dbReference type="NCBI Taxonomy" id="2740835"/>
    <lineage>
        <taxon>Eukaryota</taxon>
        <taxon>Metazoa</taxon>
        <taxon>Ecdysozoa</taxon>
        <taxon>Arthropoda</taxon>
        <taxon>Chelicerata</taxon>
        <taxon>Arachnida</taxon>
        <taxon>Araneae</taxon>
        <taxon>Araneomorphae</taxon>
        <taxon>Entelegynae</taxon>
        <taxon>Araneoidea</taxon>
        <taxon>Nephilidae</taxon>
        <taxon>Trichonephila</taxon>
    </lineage>
</organism>
<accession>A0A8X6FXJ3</accession>
<evidence type="ECO:0000313" key="1">
    <source>
        <dbReference type="EMBL" id="GFQ91091.1"/>
    </source>
</evidence>